<sequence length="291" mass="30434">MTENNLPLNWGRWGVTDEIGALNLIDDAARARAAAEVHDATSVSLARRTTPTPLTTGLAPVGSPATMPAPVMQVVNFNGARPIALTDSLLINTHNAGLTHFDALSHIPVGDKVYPGVPLQDAITPTGVRHASADHAAGGIVTRGILLDLAPDRGSLDADDRVTGTDLDAALDRAGTSVHPGDAIVVRGGWDVNQPVTQPVPGLDLSAVDWLDEHGAALYIGDISDARPPSFPMPMHQVALARLGLPLVDAADLDDLADRCASLQRWSFMLVLAPPRITGTTGLAVNPIAIF</sequence>
<proteinExistence type="predicted"/>
<dbReference type="InterPro" id="IPR007325">
    <property type="entry name" value="KFase/CYL"/>
</dbReference>
<reference evidence="1" key="1">
    <citation type="submission" date="2022-10" db="EMBL/GenBank/DDBJ databases">
        <title>The complete genomes of actinobacterial strains from the NBC collection.</title>
        <authorList>
            <person name="Joergensen T.S."/>
            <person name="Alvarez Arevalo M."/>
            <person name="Sterndorff E.B."/>
            <person name="Faurdal D."/>
            <person name="Vuksanovic O."/>
            <person name="Mourched A.-S."/>
            <person name="Charusanti P."/>
            <person name="Shaw S."/>
            <person name="Blin K."/>
            <person name="Weber T."/>
        </authorList>
    </citation>
    <scope>NUCLEOTIDE SEQUENCE</scope>
    <source>
        <strain evidence="1">NBC_00008</strain>
    </source>
</reference>
<dbReference type="SUPFAM" id="SSF102198">
    <property type="entry name" value="Putative cyclase"/>
    <property type="match status" value="1"/>
</dbReference>
<dbReference type="InterPro" id="IPR037175">
    <property type="entry name" value="KFase_sf"/>
</dbReference>
<dbReference type="Pfam" id="PF04199">
    <property type="entry name" value="Cyclase"/>
    <property type="match status" value="1"/>
</dbReference>
<gene>
    <name evidence="1" type="ORF">OG398_36210</name>
</gene>
<dbReference type="GO" id="GO:0019441">
    <property type="term" value="P:L-tryptophan catabolic process to kynurenine"/>
    <property type="evidence" value="ECO:0007669"/>
    <property type="project" value="InterPro"/>
</dbReference>
<name>A0AAU2W2D0_9ACTN</name>
<organism evidence="1">
    <name type="scientific">Streptomyces sp. NBC_00008</name>
    <dbReference type="NCBI Taxonomy" id="2903610"/>
    <lineage>
        <taxon>Bacteria</taxon>
        <taxon>Bacillati</taxon>
        <taxon>Actinomycetota</taxon>
        <taxon>Actinomycetes</taxon>
        <taxon>Kitasatosporales</taxon>
        <taxon>Streptomycetaceae</taxon>
        <taxon>Streptomyces</taxon>
    </lineage>
</organism>
<accession>A0AAU2W2D0</accession>
<dbReference type="AlphaFoldDB" id="A0AAU2W2D0"/>
<dbReference type="GO" id="GO:0004061">
    <property type="term" value="F:arylformamidase activity"/>
    <property type="evidence" value="ECO:0007669"/>
    <property type="project" value="InterPro"/>
</dbReference>
<evidence type="ECO:0000313" key="1">
    <source>
        <dbReference type="EMBL" id="WTW73294.1"/>
    </source>
</evidence>
<protein>
    <submittedName>
        <fullName evidence="1">Cyclase family protein</fullName>
    </submittedName>
</protein>
<dbReference type="EMBL" id="CP108313">
    <property type="protein sequence ID" value="WTW73294.1"/>
    <property type="molecule type" value="Genomic_DNA"/>
</dbReference>
<dbReference type="Gene3D" id="3.50.30.50">
    <property type="entry name" value="Putative cyclase"/>
    <property type="match status" value="1"/>
</dbReference>
<dbReference type="PANTHER" id="PTHR34861">
    <property type="match status" value="1"/>
</dbReference>
<dbReference type="PANTHER" id="PTHR34861:SF10">
    <property type="entry name" value="CYCLASE"/>
    <property type="match status" value="1"/>
</dbReference>